<evidence type="ECO:0000256" key="7">
    <source>
        <dbReference type="ARBA" id="ARBA00022840"/>
    </source>
</evidence>
<dbReference type="PIRSF" id="PIRSF010376">
    <property type="entry name" value="IspE"/>
    <property type="match status" value="1"/>
</dbReference>
<feature type="domain" description="GHMP kinase N-terminal" evidence="11">
    <location>
        <begin position="67"/>
        <end position="142"/>
    </location>
</feature>
<comment type="similarity">
    <text evidence="1 10">Belongs to the GHMP kinase family. IspE subfamily.</text>
</comment>
<keyword evidence="8 10" id="KW-0414">Isoprene biosynthesis</keyword>
<evidence type="ECO:0000256" key="9">
    <source>
        <dbReference type="ARBA" id="ARBA00032554"/>
    </source>
</evidence>
<protein>
    <recommendedName>
        <fullName evidence="3 10">4-diphosphocytidyl-2-C-methyl-D-erythritol kinase</fullName>
        <shortName evidence="10">CMK</shortName>
        <ecNumber evidence="2 10">2.7.1.148</ecNumber>
    </recommendedName>
    <alternativeName>
        <fullName evidence="9 10">4-(cytidine-5'-diphospho)-2-C-methyl-D-erythritol kinase</fullName>
    </alternativeName>
</protein>
<dbReference type="InterPro" id="IPR004424">
    <property type="entry name" value="IspE"/>
</dbReference>
<comment type="caution">
    <text evidence="13">The sequence shown here is derived from an EMBL/GenBank/DDBJ whole genome shotgun (WGS) entry which is preliminary data.</text>
</comment>
<dbReference type="InterPro" id="IPR014721">
    <property type="entry name" value="Ribsml_uS5_D2-typ_fold_subgr"/>
</dbReference>
<evidence type="ECO:0000313" key="14">
    <source>
        <dbReference type="Proteomes" id="UP000244906"/>
    </source>
</evidence>
<dbReference type="EMBL" id="QDDL01000001">
    <property type="protein sequence ID" value="PVZ72529.1"/>
    <property type="molecule type" value="Genomic_DNA"/>
</dbReference>
<feature type="domain" description="GHMP kinase C-terminal" evidence="12">
    <location>
        <begin position="201"/>
        <end position="259"/>
    </location>
</feature>
<accession>A0A2V1H1G5</accession>
<dbReference type="InterPro" id="IPR006204">
    <property type="entry name" value="GHMP_kinase_N_dom"/>
</dbReference>
<evidence type="ECO:0000256" key="8">
    <source>
        <dbReference type="ARBA" id="ARBA00023229"/>
    </source>
</evidence>
<keyword evidence="14" id="KW-1185">Reference proteome</keyword>
<dbReference type="EC" id="2.7.1.148" evidence="2 10"/>
<organism evidence="13 14">
    <name type="scientific">Pelagibaculum spongiae</name>
    <dbReference type="NCBI Taxonomy" id="2080658"/>
    <lineage>
        <taxon>Bacteria</taxon>
        <taxon>Pseudomonadati</taxon>
        <taxon>Pseudomonadota</taxon>
        <taxon>Gammaproteobacteria</taxon>
        <taxon>Oceanospirillales</taxon>
        <taxon>Pelagibaculum</taxon>
    </lineage>
</organism>
<dbReference type="Gene3D" id="3.30.70.890">
    <property type="entry name" value="GHMP kinase, C-terminal domain"/>
    <property type="match status" value="1"/>
</dbReference>
<evidence type="ECO:0000259" key="11">
    <source>
        <dbReference type="Pfam" id="PF00288"/>
    </source>
</evidence>
<proteinExistence type="inferred from homology"/>
<dbReference type="SUPFAM" id="SSF55060">
    <property type="entry name" value="GHMP Kinase, C-terminal domain"/>
    <property type="match status" value="1"/>
</dbReference>
<dbReference type="SUPFAM" id="SSF54211">
    <property type="entry name" value="Ribosomal protein S5 domain 2-like"/>
    <property type="match status" value="1"/>
</dbReference>
<dbReference type="Pfam" id="PF00288">
    <property type="entry name" value="GHMP_kinases_N"/>
    <property type="match status" value="1"/>
</dbReference>
<dbReference type="Proteomes" id="UP000244906">
    <property type="component" value="Unassembled WGS sequence"/>
</dbReference>
<dbReference type="GO" id="GO:0019288">
    <property type="term" value="P:isopentenyl diphosphate biosynthetic process, methylerythritol 4-phosphate pathway"/>
    <property type="evidence" value="ECO:0007669"/>
    <property type="project" value="UniProtKB-UniRule"/>
</dbReference>
<comment type="catalytic activity">
    <reaction evidence="10">
        <text>4-CDP-2-C-methyl-D-erythritol + ATP = 4-CDP-2-C-methyl-D-erythritol 2-phosphate + ADP + H(+)</text>
        <dbReference type="Rhea" id="RHEA:18437"/>
        <dbReference type="ChEBI" id="CHEBI:15378"/>
        <dbReference type="ChEBI" id="CHEBI:30616"/>
        <dbReference type="ChEBI" id="CHEBI:57823"/>
        <dbReference type="ChEBI" id="CHEBI:57919"/>
        <dbReference type="ChEBI" id="CHEBI:456216"/>
        <dbReference type="EC" id="2.7.1.148"/>
    </reaction>
</comment>
<dbReference type="FunFam" id="3.30.230.10:FF:000022">
    <property type="entry name" value="4-diphosphocytidyl-2-C-methyl-D-erythritol kinase"/>
    <property type="match status" value="1"/>
</dbReference>
<evidence type="ECO:0000259" key="12">
    <source>
        <dbReference type="Pfam" id="PF08544"/>
    </source>
</evidence>
<sequence length="290" mass="31845">MNQLSNWPAPAKLNLFLHITSRRDDGYHNLQTVFQFLDFGDSLSFQLRSDDQLKLTPELPGVPNQQNLIIRAAELLRQFTSCKLGADIQLEKRLPSGGGLGGGSSDAATTLLALNHLWQLNLSTDQLAALGLTLGADVPVFVRMQAAWAEGVGEQLQPIDLPEPWFIVLKPQVNISTADIFSDPKLVRNSPLITQQDFLNGAGHNDCQPVAEQRFPQVSEVIKWLAQFSSESNQPRMTGTGSCVFMKCETEQQAQQIIDRSPFTGFIARGLNNSPLAVKVRTLLAGAQVL</sequence>
<reference evidence="13 14" key="1">
    <citation type="submission" date="2018-04" db="EMBL/GenBank/DDBJ databases">
        <title>Thalassorhabdus spongiae gen. nov., sp. nov., isolated from a marine sponge in South-West Iceland.</title>
        <authorList>
            <person name="Knobloch S."/>
            <person name="Daussin A."/>
            <person name="Johannsson R."/>
            <person name="Marteinsson V.T."/>
        </authorList>
    </citation>
    <scope>NUCLEOTIDE SEQUENCE [LARGE SCALE GENOMIC DNA]</scope>
    <source>
        <strain evidence="13 14">Hp12</strain>
    </source>
</reference>
<dbReference type="Gene3D" id="3.30.230.10">
    <property type="match status" value="1"/>
</dbReference>
<comment type="function">
    <text evidence="10">Catalyzes the phosphorylation of the position 2 hydroxy group of 4-diphosphocytidyl-2C-methyl-D-erythritol.</text>
</comment>
<dbReference type="InterPro" id="IPR020568">
    <property type="entry name" value="Ribosomal_Su5_D2-typ_SF"/>
</dbReference>
<evidence type="ECO:0000256" key="4">
    <source>
        <dbReference type="ARBA" id="ARBA00022679"/>
    </source>
</evidence>
<dbReference type="UniPathway" id="UPA00056">
    <property type="reaction ID" value="UER00094"/>
</dbReference>
<name>A0A2V1H1G5_9GAMM</name>
<dbReference type="GO" id="GO:0050515">
    <property type="term" value="F:4-(cytidine 5'-diphospho)-2-C-methyl-D-erythritol kinase activity"/>
    <property type="evidence" value="ECO:0007669"/>
    <property type="project" value="UniProtKB-UniRule"/>
</dbReference>
<evidence type="ECO:0000313" key="13">
    <source>
        <dbReference type="EMBL" id="PVZ72529.1"/>
    </source>
</evidence>
<dbReference type="PANTHER" id="PTHR43527:SF2">
    <property type="entry name" value="4-DIPHOSPHOCYTIDYL-2-C-METHYL-D-ERYTHRITOL KINASE, CHLOROPLASTIC"/>
    <property type="match status" value="1"/>
</dbReference>
<gene>
    <name evidence="10" type="primary">ispE</name>
    <name evidence="13" type="ORF">DC094_05875</name>
</gene>
<dbReference type="InterPro" id="IPR013750">
    <property type="entry name" value="GHMP_kinase_C_dom"/>
</dbReference>
<evidence type="ECO:0000256" key="2">
    <source>
        <dbReference type="ARBA" id="ARBA00012052"/>
    </source>
</evidence>
<evidence type="ECO:0000256" key="6">
    <source>
        <dbReference type="ARBA" id="ARBA00022777"/>
    </source>
</evidence>
<evidence type="ECO:0000256" key="5">
    <source>
        <dbReference type="ARBA" id="ARBA00022741"/>
    </source>
</evidence>
<dbReference type="HAMAP" id="MF_00061">
    <property type="entry name" value="IspE"/>
    <property type="match status" value="1"/>
</dbReference>
<feature type="active site" evidence="10">
    <location>
        <position position="12"/>
    </location>
</feature>
<dbReference type="InterPro" id="IPR036554">
    <property type="entry name" value="GHMP_kinase_C_sf"/>
</dbReference>
<evidence type="ECO:0000256" key="3">
    <source>
        <dbReference type="ARBA" id="ARBA00017473"/>
    </source>
</evidence>
<evidence type="ECO:0000256" key="1">
    <source>
        <dbReference type="ARBA" id="ARBA00009684"/>
    </source>
</evidence>
<dbReference type="Pfam" id="PF08544">
    <property type="entry name" value="GHMP_kinases_C"/>
    <property type="match status" value="1"/>
</dbReference>
<dbReference type="AlphaFoldDB" id="A0A2V1H1G5"/>
<feature type="binding site" evidence="10">
    <location>
        <begin position="95"/>
        <end position="105"/>
    </location>
    <ligand>
        <name>ATP</name>
        <dbReference type="ChEBI" id="CHEBI:30616"/>
    </ligand>
</feature>
<keyword evidence="7 10" id="KW-0067">ATP-binding</keyword>
<keyword evidence="5 10" id="KW-0547">Nucleotide-binding</keyword>
<dbReference type="PANTHER" id="PTHR43527">
    <property type="entry name" value="4-DIPHOSPHOCYTIDYL-2-C-METHYL-D-ERYTHRITOL KINASE, CHLOROPLASTIC"/>
    <property type="match status" value="1"/>
</dbReference>
<evidence type="ECO:0000256" key="10">
    <source>
        <dbReference type="HAMAP-Rule" id="MF_00061"/>
    </source>
</evidence>
<dbReference type="GO" id="GO:0005524">
    <property type="term" value="F:ATP binding"/>
    <property type="evidence" value="ECO:0007669"/>
    <property type="project" value="UniProtKB-UniRule"/>
</dbReference>
<keyword evidence="6 10" id="KW-0418">Kinase</keyword>
<dbReference type="NCBIfam" id="TIGR00154">
    <property type="entry name" value="ispE"/>
    <property type="match status" value="1"/>
</dbReference>
<dbReference type="GO" id="GO:0016114">
    <property type="term" value="P:terpenoid biosynthetic process"/>
    <property type="evidence" value="ECO:0007669"/>
    <property type="project" value="UniProtKB-UniRule"/>
</dbReference>
<feature type="active site" evidence="10">
    <location>
        <position position="137"/>
    </location>
</feature>
<keyword evidence="4 10" id="KW-0808">Transferase</keyword>
<comment type="pathway">
    <text evidence="10">Isoprenoid biosynthesis; isopentenyl diphosphate biosynthesis via DXP pathway; isopentenyl diphosphate from 1-deoxy-D-xylulose 5-phosphate: step 3/6.</text>
</comment>
<dbReference type="OrthoDB" id="9809438at2"/>
<dbReference type="RefSeq" id="WP_116686115.1">
    <property type="nucleotide sequence ID" value="NZ_CAWNYD010000001.1"/>
</dbReference>